<dbReference type="STRING" id="984485.A0A1E4RF09"/>
<evidence type="ECO:0000313" key="2">
    <source>
        <dbReference type="Proteomes" id="UP000095085"/>
    </source>
</evidence>
<dbReference type="GO" id="GO:0005634">
    <property type="term" value="C:nucleus"/>
    <property type="evidence" value="ECO:0007669"/>
    <property type="project" value="TreeGrafter"/>
</dbReference>
<dbReference type="InterPro" id="IPR046341">
    <property type="entry name" value="SET_dom_sf"/>
</dbReference>
<dbReference type="PANTHER" id="PTHR13271">
    <property type="entry name" value="UNCHARACTERIZED PUTATIVE METHYLTRANSFERASE"/>
    <property type="match status" value="1"/>
</dbReference>
<reference evidence="2" key="1">
    <citation type="submission" date="2016-05" db="EMBL/GenBank/DDBJ databases">
        <title>Comparative genomics of biotechnologically important yeasts.</title>
        <authorList>
            <consortium name="DOE Joint Genome Institute"/>
            <person name="Riley R."/>
            <person name="Haridas S."/>
            <person name="Wolfe K.H."/>
            <person name="Lopes M.R."/>
            <person name="Hittinger C.T."/>
            <person name="Goker M."/>
            <person name="Salamov A."/>
            <person name="Wisecaver J."/>
            <person name="Long T.M."/>
            <person name="Aerts A.L."/>
            <person name="Barry K."/>
            <person name="Choi C."/>
            <person name="Clum A."/>
            <person name="Coughlan A.Y."/>
            <person name="Deshpande S."/>
            <person name="Douglass A.P."/>
            <person name="Hanson S.J."/>
            <person name="Klenk H.-P."/>
            <person name="Labutti K."/>
            <person name="Lapidus A."/>
            <person name="Lindquist E."/>
            <person name="Lipzen A."/>
            <person name="Meier-Kolthoff J.P."/>
            <person name="Ohm R.A."/>
            <person name="Otillar R.P."/>
            <person name="Pangilinan J."/>
            <person name="Peng Y."/>
            <person name="Rokas A."/>
            <person name="Rosa C.A."/>
            <person name="Scheuner C."/>
            <person name="Sibirny A.A."/>
            <person name="Slot J.C."/>
            <person name="Stielow J.B."/>
            <person name="Sun H."/>
            <person name="Kurtzman C.P."/>
            <person name="Blackwell M."/>
            <person name="Grigoriev I.V."/>
            <person name="Jeffries T.W."/>
        </authorList>
    </citation>
    <scope>NUCLEOTIDE SEQUENCE [LARGE SCALE GENOMIC DNA]</scope>
    <source>
        <strain evidence="2">NRRL Y-1933</strain>
    </source>
</reference>
<protein>
    <submittedName>
        <fullName evidence="1">SET domain-containing protein</fullName>
    </submittedName>
</protein>
<keyword evidence="2" id="KW-1185">Reference proteome</keyword>
<dbReference type="AlphaFoldDB" id="A0A1E4RF09"/>
<dbReference type="Proteomes" id="UP000095085">
    <property type="component" value="Unassembled WGS sequence"/>
</dbReference>
<name>A0A1E4RF09_9ASCO</name>
<evidence type="ECO:0000313" key="1">
    <source>
        <dbReference type="EMBL" id="ODV65830.1"/>
    </source>
</evidence>
<dbReference type="SUPFAM" id="SSF82199">
    <property type="entry name" value="SET domain"/>
    <property type="match status" value="1"/>
</dbReference>
<dbReference type="InterPro" id="IPR050600">
    <property type="entry name" value="SETD3_SETD6_MTase"/>
</dbReference>
<organism evidence="1 2">
    <name type="scientific">Hyphopichia burtonii NRRL Y-1933</name>
    <dbReference type="NCBI Taxonomy" id="984485"/>
    <lineage>
        <taxon>Eukaryota</taxon>
        <taxon>Fungi</taxon>
        <taxon>Dikarya</taxon>
        <taxon>Ascomycota</taxon>
        <taxon>Saccharomycotina</taxon>
        <taxon>Pichiomycetes</taxon>
        <taxon>Debaryomycetaceae</taxon>
        <taxon>Hyphopichia</taxon>
    </lineage>
</organism>
<dbReference type="GO" id="GO:0016279">
    <property type="term" value="F:protein-lysine N-methyltransferase activity"/>
    <property type="evidence" value="ECO:0007669"/>
    <property type="project" value="TreeGrafter"/>
</dbReference>
<dbReference type="Gene3D" id="3.90.1410.10">
    <property type="entry name" value="set domain protein methyltransferase, domain 1"/>
    <property type="match status" value="1"/>
</dbReference>
<sequence>MSSITGLVEWALENGAQIAPEIEFKEVGESNIGGVYKDANKKERVLQDGNSIKLPIKLAITLSNAIESFNKEDGTDFEDVSSKTLNTNSVLKLYLARERTSELIEKSFHKEYLKLLPGFSQMDSPYFWDAKDKAYLKGTNLGNSIKDNLGQLVEEWWQMINQLPEGIKKPTQHFVNMKFYYEFKFYTDDDLYKYFVSDEDVENWTSFANYLWASMILKSRSFPAYLLKDNIESKHTFRDDEVMLLPLIDLLNHNPKALVHWSVNKSDDQAYFNFKADQDNEYPEVFNNYGQKGNEELLLAYGFVIEGNPADTTALKIKLPIESLPGLEEKGVKFPKLSDYTTSVIRNDETETGKDNYKQYEDGIIFFISRTTVPDNLILLFQWLVKTPWEKSLTLRMKLAGINQLRQALDAKLSIINNIKIPTNENESKYYKTIEVYIKSQREIYSGSIKSLKKLEKELLADSKNKKRFVTLKNVYKKDIKFQRSLTVSLGVISYDTIVDSGLQDQVWLLYLIRCFNRDSYQEEQEDEQYIPEWITRAFKKMHDETEMSAQDVVNFKELYQGLIIPLNSAVPEIYNKGKWTVKELYVSGKLLDIIGFVRGKEQETILVEPTDGELD</sequence>
<accession>A0A1E4RF09</accession>
<dbReference type="GeneID" id="30993401"/>
<proteinExistence type="predicted"/>
<dbReference type="RefSeq" id="XP_020074897.1">
    <property type="nucleotide sequence ID" value="XM_020218851.1"/>
</dbReference>
<dbReference type="EMBL" id="KV454543">
    <property type="protein sequence ID" value="ODV65830.1"/>
    <property type="molecule type" value="Genomic_DNA"/>
</dbReference>
<gene>
    <name evidence="1" type="ORF">HYPBUDRAFT_111747</name>
</gene>
<dbReference type="OrthoDB" id="42889at2759"/>
<dbReference type="PANTHER" id="PTHR13271:SF147">
    <property type="entry name" value="PROTEIN-LYSINE N-METHYLTRANSFERASE EFM1-RELATED"/>
    <property type="match status" value="1"/>
</dbReference>